<dbReference type="AlphaFoldDB" id="A0A7W5HL59"/>
<protein>
    <submittedName>
        <fullName evidence="1">Pyruvate-formate lyase-activating enzyme</fullName>
    </submittedName>
</protein>
<gene>
    <name evidence="1" type="ORF">FHR97_001562</name>
</gene>
<organism evidence="1 2">
    <name type="scientific">Halomonas stenophila</name>
    <dbReference type="NCBI Taxonomy" id="795312"/>
    <lineage>
        <taxon>Bacteria</taxon>
        <taxon>Pseudomonadati</taxon>
        <taxon>Pseudomonadota</taxon>
        <taxon>Gammaproteobacteria</taxon>
        <taxon>Oceanospirillales</taxon>
        <taxon>Halomonadaceae</taxon>
        <taxon>Halomonas</taxon>
    </lineage>
</organism>
<keyword evidence="2" id="KW-1185">Reference proteome</keyword>
<comment type="caution">
    <text evidence="1">The sequence shown here is derived from an EMBL/GenBank/DDBJ whole genome shotgun (WGS) entry which is preliminary data.</text>
</comment>
<sequence length="41" mass="4742">MGLHTAGPYSERLTRLLPWLDWVALDVKGRGQDFDHLALRH</sequence>
<name>A0A7W5HL59_9GAMM</name>
<evidence type="ECO:0000313" key="1">
    <source>
        <dbReference type="EMBL" id="MBB3230713.1"/>
    </source>
</evidence>
<dbReference type="Proteomes" id="UP000518892">
    <property type="component" value="Unassembled WGS sequence"/>
</dbReference>
<keyword evidence="1" id="KW-0456">Lyase</keyword>
<proteinExistence type="predicted"/>
<accession>A0A7W5HL59</accession>
<dbReference type="EMBL" id="JACHXR010000003">
    <property type="protein sequence ID" value="MBB3230713.1"/>
    <property type="molecule type" value="Genomic_DNA"/>
</dbReference>
<keyword evidence="1" id="KW-0670">Pyruvate</keyword>
<evidence type="ECO:0000313" key="2">
    <source>
        <dbReference type="Proteomes" id="UP000518892"/>
    </source>
</evidence>
<reference evidence="1 2" key="1">
    <citation type="submission" date="2020-08" db="EMBL/GenBank/DDBJ databases">
        <title>Genomic Encyclopedia of Type Strains, Phase III (KMG-III): the genomes of soil and plant-associated and newly described type strains.</title>
        <authorList>
            <person name="Whitman W."/>
        </authorList>
    </citation>
    <scope>NUCLEOTIDE SEQUENCE [LARGE SCALE GENOMIC DNA]</scope>
    <source>
        <strain evidence="1 2">CECT 7744</strain>
    </source>
</reference>
<dbReference type="GO" id="GO:0016829">
    <property type="term" value="F:lyase activity"/>
    <property type="evidence" value="ECO:0007669"/>
    <property type="project" value="UniProtKB-KW"/>
</dbReference>